<dbReference type="Proteomes" id="UP000799770">
    <property type="component" value="Unassembled WGS sequence"/>
</dbReference>
<evidence type="ECO:0000313" key="3">
    <source>
        <dbReference type="Proteomes" id="UP000799770"/>
    </source>
</evidence>
<feature type="region of interest" description="Disordered" evidence="1">
    <location>
        <begin position="137"/>
        <end position="173"/>
    </location>
</feature>
<keyword evidence="3" id="KW-1185">Reference proteome</keyword>
<feature type="region of interest" description="Disordered" evidence="1">
    <location>
        <begin position="90"/>
        <end position="121"/>
    </location>
</feature>
<reference evidence="2" key="1">
    <citation type="journal article" date="2020" name="Stud. Mycol.">
        <title>101 Dothideomycetes genomes: a test case for predicting lifestyles and emergence of pathogens.</title>
        <authorList>
            <person name="Haridas S."/>
            <person name="Albert R."/>
            <person name="Binder M."/>
            <person name="Bloem J."/>
            <person name="Labutti K."/>
            <person name="Salamov A."/>
            <person name="Andreopoulos B."/>
            <person name="Baker S."/>
            <person name="Barry K."/>
            <person name="Bills G."/>
            <person name="Bluhm B."/>
            <person name="Cannon C."/>
            <person name="Castanera R."/>
            <person name="Culley D."/>
            <person name="Daum C."/>
            <person name="Ezra D."/>
            <person name="Gonzalez J."/>
            <person name="Henrissat B."/>
            <person name="Kuo A."/>
            <person name="Liang C."/>
            <person name="Lipzen A."/>
            <person name="Lutzoni F."/>
            <person name="Magnuson J."/>
            <person name="Mondo S."/>
            <person name="Nolan M."/>
            <person name="Ohm R."/>
            <person name="Pangilinan J."/>
            <person name="Park H.-J."/>
            <person name="Ramirez L."/>
            <person name="Alfaro M."/>
            <person name="Sun H."/>
            <person name="Tritt A."/>
            <person name="Yoshinaga Y."/>
            <person name="Zwiers L.-H."/>
            <person name="Turgeon B."/>
            <person name="Goodwin S."/>
            <person name="Spatafora J."/>
            <person name="Crous P."/>
            <person name="Grigoriev I."/>
        </authorList>
    </citation>
    <scope>NUCLEOTIDE SEQUENCE</scope>
    <source>
        <strain evidence="2">CBS 627.86</strain>
    </source>
</reference>
<evidence type="ECO:0000313" key="2">
    <source>
        <dbReference type="EMBL" id="KAF2116978.1"/>
    </source>
</evidence>
<feature type="region of interest" description="Disordered" evidence="1">
    <location>
        <begin position="1"/>
        <end position="62"/>
    </location>
</feature>
<organism evidence="2 3">
    <name type="scientific">Lophiotrema nucula</name>
    <dbReference type="NCBI Taxonomy" id="690887"/>
    <lineage>
        <taxon>Eukaryota</taxon>
        <taxon>Fungi</taxon>
        <taxon>Dikarya</taxon>
        <taxon>Ascomycota</taxon>
        <taxon>Pezizomycotina</taxon>
        <taxon>Dothideomycetes</taxon>
        <taxon>Pleosporomycetidae</taxon>
        <taxon>Pleosporales</taxon>
        <taxon>Lophiotremataceae</taxon>
        <taxon>Lophiotrema</taxon>
    </lineage>
</organism>
<protein>
    <submittedName>
        <fullName evidence="2">Uncharacterized protein</fullName>
    </submittedName>
</protein>
<evidence type="ECO:0000256" key="1">
    <source>
        <dbReference type="SAM" id="MobiDB-lite"/>
    </source>
</evidence>
<gene>
    <name evidence="2" type="ORF">BDV96DRAFT_657006</name>
</gene>
<dbReference type="AlphaFoldDB" id="A0A6A5ZF47"/>
<sequence length="173" mass="18898">MTSSWEVEPKAEGTTRDASYLRHASFNLQAHRKGPAAGNSAQKHAQTRRENVSPAGEDYSHLQRSACRRPAFSAEVNVWSWTQGAARRHIHPAAASKANPSGPWIRRSKSRPAPTSAPSSHATFPYVLQLHLSSLPLRKTTLKKPRSPPPSSAGATADLLARPRVILPRAHQP</sequence>
<accession>A0A6A5ZF47</accession>
<proteinExistence type="predicted"/>
<dbReference type="EMBL" id="ML977319">
    <property type="protein sequence ID" value="KAF2116978.1"/>
    <property type="molecule type" value="Genomic_DNA"/>
</dbReference>
<name>A0A6A5ZF47_9PLEO</name>